<dbReference type="GO" id="GO:1902975">
    <property type="term" value="P:mitotic DNA replication initiation"/>
    <property type="evidence" value="ECO:0007669"/>
    <property type="project" value="InterPro"/>
</dbReference>
<dbReference type="InterPro" id="IPR043502">
    <property type="entry name" value="DNA/RNA_pol_sf"/>
</dbReference>
<dbReference type="InterPro" id="IPR006172">
    <property type="entry name" value="DNA-dir_DNA_pol_B"/>
</dbReference>
<dbReference type="Gene3D" id="2.40.50.730">
    <property type="match status" value="1"/>
</dbReference>
<keyword evidence="5 12" id="KW-0235">DNA replication</keyword>
<dbReference type="InterPro" id="IPR006134">
    <property type="entry name" value="DNA-dir_DNA_pol_B_multi_dom"/>
</dbReference>
<dbReference type="GO" id="GO:0003682">
    <property type="term" value="F:chromatin binding"/>
    <property type="evidence" value="ECO:0007669"/>
    <property type="project" value="TreeGrafter"/>
</dbReference>
<dbReference type="Gene3D" id="1.10.3200.20">
    <property type="entry name" value="DNA Polymerase alpha, zinc finger"/>
    <property type="match status" value="1"/>
</dbReference>
<dbReference type="Gene3D" id="3.30.420.10">
    <property type="entry name" value="Ribonuclease H-like superfamily/Ribonuclease H"/>
    <property type="match status" value="1"/>
</dbReference>
<dbReference type="InterPro" id="IPR012337">
    <property type="entry name" value="RNaseH-like_sf"/>
</dbReference>
<feature type="compositionally biased region" description="Basic residues" evidence="13">
    <location>
        <begin position="95"/>
        <end position="108"/>
    </location>
</feature>
<feature type="domain" description="DNA-directed DNA polymerase family B multifunctional" evidence="14">
    <location>
        <begin position="817"/>
        <end position="1254"/>
    </location>
</feature>
<dbReference type="GO" id="GO:0003887">
    <property type="term" value="F:DNA-directed DNA polymerase activity"/>
    <property type="evidence" value="ECO:0007669"/>
    <property type="project" value="UniProtKB-KW"/>
</dbReference>
<dbReference type="InterPro" id="IPR023211">
    <property type="entry name" value="DNA_pol_palm_dom_sf"/>
</dbReference>
<dbReference type="FunFam" id="1.10.287.690:FF:000003">
    <property type="entry name" value="DNA polymerase"/>
    <property type="match status" value="1"/>
</dbReference>
<comment type="subcellular location">
    <subcellularLocation>
        <location evidence="1">Nucleus</location>
    </subcellularLocation>
</comment>
<evidence type="ECO:0000256" key="3">
    <source>
        <dbReference type="ARBA" id="ARBA00022679"/>
    </source>
</evidence>
<comment type="catalytic activity">
    <reaction evidence="12">
        <text>DNA(n) + a 2'-deoxyribonucleoside 5'-triphosphate = DNA(n+1) + diphosphate</text>
        <dbReference type="Rhea" id="RHEA:22508"/>
        <dbReference type="Rhea" id="RHEA-COMP:17339"/>
        <dbReference type="Rhea" id="RHEA-COMP:17340"/>
        <dbReference type="ChEBI" id="CHEBI:33019"/>
        <dbReference type="ChEBI" id="CHEBI:61560"/>
        <dbReference type="ChEBI" id="CHEBI:173112"/>
        <dbReference type="EC" id="2.7.7.7"/>
    </reaction>
</comment>
<evidence type="ECO:0000256" key="11">
    <source>
        <dbReference type="ARBA" id="ARBA00023242"/>
    </source>
</evidence>
<dbReference type="Pfam" id="PF12254">
    <property type="entry name" value="DNA_pol_alpha_N"/>
    <property type="match status" value="1"/>
</dbReference>
<dbReference type="GO" id="GO:0006272">
    <property type="term" value="P:leading strand elongation"/>
    <property type="evidence" value="ECO:0007669"/>
    <property type="project" value="TreeGrafter"/>
</dbReference>
<dbReference type="InterPro" id="IPR017964">
    <property type="entry name" value="DNA-dir_DNA_pol_B_CS"/>
</dbReference>
<dbReference type="OrthoDB" id="6755010at2759"/>
<keyword evidence="10 12" id="KW-0238">DNA-binding</keyword>
<dbReference type="GO" id="GO:0006273">
    <property type="term" value="P:lagging strand elongation"/>
    <property type="evidence" value="ECO:0007669"/>
    <property type="project" value="TreeGrafter"/>
</dbReference>
<dbReference type="PANTHER" id="PTHR45861">
    <property type="entry name" value="DNA POLYMERASE ALPHA CATALYTIC SUBUNIT"/>
    <property type="match status" value="1"/>
</dbReference>
<evidence type="ECO:0000313" key="19">
    <source>
        <dbReference type="Proteomes" id="UP001151699"/>
    </source>
</evidence>
<dbReference type="GO" id="GO:0003688">
    <property type="term" value="F:DNA replication origin binding"/>
    <property type="evidence" value="ECO:0007669"/>
    <property type="project" value="TreeGrafter"/>
</dbReference>
<dbReference type="InterPro" id="IPR042087">
    <property type="entry name" value="DNA_pol_B_thumb"/>
</dbReference>
<dbReference type="Pfam" id="PF00136">
    <property type="entry name" value="DNA_pol_B"/>
    <property type="match status" value="1"/>
</dbReference>
<keyword evidence="7" id="KW-0863">Zinc-finger</keyword>
<dbReference type="SUPFAM" id="SSF56672">
    <property type="entry name" value="DNA/RNA polymerases"/>
    <property type="match status" value="1"/>
</dbReference>
<dbReference type="InterPro" id="IPR038256">
    <property type="entry name" value="Pol_alpha_znc_sf"/>
</dbReference>
<dbReference type="InterPro" id="IPR024647">
    <property type="entry name" value="DNA_pol_a_cat_su_N"/>
</dbReference>
<protein>
    <recommendedName>
        <fullName evidence="12">DNA polymerase</fullName>
        <ecNumber evidence="12">2.7.7.7</ecNumber>
    </recommendedName>
</protein>
<dbReference type="Gene3D" id="3.30.70.2820">
    <property type="match status" value="1"/>
</dbReference>
<dbReference type="GO" id="GO:0003697">
    <property type="term" value="F:single-stranded DNA binding"/>
    <property type="evidence" value="ECO:0007669"/>
    <property type="project" value="TreeGrafter"/>
</dbReference>
<evidence type="ECO:0000259" key="17">
    <source>
        <dbReference type="Pfam" id="PF12254"/>
    </source>
</evidence>
<evidence type="ECO:0000256" key="10">
    <source>
        <dbReference type="ARBA" id="ARBA00023125"/>
    </source>
</evidence>
<gene>
    <name evidence="18" type="primary">PolA1</name>
    <name evidence="18" type="ORF">Bhyg_06995</name>
</gene>
<feature type="domain" description="DNA polymerase alpha catalytic subunit N-terminal" evidence="17">
    <location>
        <begin position="24"/>
        <end position="84"/>
    </location>
</feature>
<proteinExistence type="inferred from homology"/>
<sequence>MSGSPSNQRAKRQKIDKFGRFAALAKLKELKGSKHKYEISENVDNVYDEVDETEYSHRVTSRALDDWIEDDGTGYVEDGREIFDDDEEEDLPRKNLNKSKRSDKKKRLKDIGDPVHGKGSIKSLFGNAVPKKKDANVKLEDDNILADILGELDSNKTNADASTSNSNTLKKKQEEKNMIDDYMASFSKNVLKKRESKDVVNANDEEILEKILKPAKVAKKDVKTSAVANTPTIKSTPKNVFHIEEPSIKVDDVKDEPSSDQDFQIDHFGDDIDFSGLEAGENGEQKSEANHEIEAKIKKPDSKQQSGDNHKVETKIPQPVSKQPDTIDVKKKSADIFENIRPNWENSFAMEDDDDAELVSAVPEEMFPADENKMDMKFWYWDAWEDPSIPGQIFLFGKIACDNSQEYKSICVKVENVEYSIYVLPREFVMDTDTSRLTKTPVTMKAVYEEFLESIAKKNGISTFRSKAVTKNFAFSVPDVNVPMTCEYLEVRYDGRKKPIDMKYFNNKYKTIAHIFGTNTSSLETFLLNRKIKGPCWLNLKDYKINPQPMFSWCKTELVVPGIQSISVADAQSKNPPPLVVAAINVRSTLNPATIKNEICMITIFSHNKFPADQPAPQPQFQKHLCGYTRPKSQNWPVDLKARHEEFKITKIVKADSERELLSWFLATFKSIDPDLIVVNDANDCQLDVIWDRINSTNISNWSCLGRLKFSNKNKWKWDNVIIGRMVCDVKVQAEQLYRSLRSYDLGTLCVELLKTKEDDQMQVSNDDLYAFYETGAGVMKLITLTMNDCMYILRLMCEMNVLPLALQLTNICGNLMGKTLMGASSERIEYLLLHAFWEKDYIVPDKRTRQKNWETNESLAIEAPTTGGKKKPQYAGGMVLEPIRGFYDTFILLMDFNSLYPSIIQEYNICFTTVTDPVNKEVIPDLPEPTVEQGILPRQIRRLVESRREVKKLMANPDLNNVVRMQYHTRQQALKLTANSMYGCLGFANSRFRAQHLGALVTAKGREILMNTKSLVQKMNFEVIYGDTDSIMINSNCVDYDQVMKIGQQIKQAVNKVYKEVELDIDGVFKCMLLLKKKKYGAVTITKLKSGEFETCQQLKGLDIVRRDWSQVAIMAGKLVVEELFNTDRPIDDRIDTIHSHLETFKRNIEDDVTPLPLFNITQQLKKMPKDYTNVMQNPHVQIALRLNANKTKRFKKGDTVNYIICDDGTDKPPMQRGYHMDEFKTMPNLKVDKLYYLEKQIHPIVTRLCEPIEGTDASRIATFLGLDSSKYIQAARRAQQDRADAGIGESVIKSSLQKYRYCQRFTFKCRSCKTENIVASAFKKNETALQKCSNPECDDRPYENVVYIQNQLTLTLRQCIKRFYENWLVCDEPTCNSNTRTYTHVTVNNRPVCRECKTGFLLRQYTEGELNNQISYYRYMFDLEAHADAQIKVSPQIEATYKVLKDTIDRFLSQSAFCIIKLSKLFERLQPVPQAIPSN</sequence>
<evidence type="ECO:0000256" key="1">
    <source>
        <dbReference type="ARBA" id="ARBA00004123"/>
    </source>
</evidence>
<evidence type="ECO:0000256" key="6">
    <source>
        <dbReference type="ARBA" id="ARBA00022723"/>
    </source>
</evidence>
<dbReference type="InterPro" id="IPR045846">
    <property type="entry name" value="POLBc_alpha"/>
</dbReference>
<dbReference type="SMART" id="SM00486">
    <property type="entry name" value="POLBc"/>
    <property type="match status" value="1"/>
</dbReference>
<keyword evidence="8" id="KW-0862">Zinc</keyword>
<dbReference type="Proteomes" id="UP001151699">
    <property type="component" value="Chromosome B"/>
</dbReference>
<keyword evidence="19" id="KW-1185">Reference proteome</keyword>
<dbReference type="InterPro" id="IPR015088">
    <property type="entry name" value="Znf_DNA-dir_DNA_pol_B_alpha"/>
</dbReference>
<feature type="domain" description="Zinc finger DNA-directed DNA polymerase family B alpha" evidence="16">
    <location>
        <begin position="1298"/>
        <end position="1468"/>
    </location>
</feature>
<feature type="compositionally biased region" description="Basic and acidic residues" evidence="13">
    <location>
        <begin position="283"/>
        <end position="314"/>
    </location>
</feature>
<keyword evidence="4 12" id="KW-0548">Nucleotidyltransferase</keyword>
<evidence type="ECO:0000256" key="13">
    <source>
        <dbReference type="SAM" id="MobiDB-lite"/>
    </source>
</evidence>
<dbReference type="InterPro" id="IPR006133">
    <property type="entry name" value="DNA-dir_DNA_pol_B_exonuc"/>
</dbReference>
<dbReference type="GO" id="GO:0008270">
    <property type="term" value="F:zinc ion binding"/>
    <property type="evidence" value="ECO:0007669"/>
    <property type="project" value="UniProtKB-KW"/>
</dbReference>
<accession>A0A9Q0N1V4</accession>
<dbReference type="PANTHER" id="PTHR45861:SF1">
    <property type="entry name" value="DNA POLYMERASE ALPHA CATALYTIC SUBUNIT"/>
    <property type="match status" value="1"/>
</dbReference>
<dbReference type="Pfam" id="PF03104">
    <property type="entry name" value="DNA_pol_B_exo1"/>
    <property type="match status" value="1"/>
</dbReference>
<dbReference type="PRINTS" id="PR00106">
    <property type="entry name" value="DNAPOLB"/>
</dbReference>
<feature type="region of interest" description="Disordered" evidence="13">
    <location>
        <begin position="78"/>
        <end position="116"/>
    </location>
</feature>
<dbReference type="CDD" id="cd05776">
    <property type="entry name" value="DNA_polB_alpha_exo"/>
    <property type="match status" value="1"/>
</dbReference>
<dbReference type="EC" id="2.7.7.7" evidence="12"/>
<dbReference type="Gene3D" id="1.10.287.690">
    <property type="entry name" value="Helix hairpin bin"/>
    <property type="match status" value="1"/>
</dbReference>
<dbReference type="Gene3D" id="1.10.132.60">
    <property type="entry name" value="DNA polymerase family B, C-terminal domain"/>
    <property type="match status" value="1"/>
</dbReference>
<dbReference type="GO" id="GO:0005658">
    <property type="term" value="C:alpha DNA polymerase:primase complex"/>
    <property type="evidence" value="ECO:0007669"/>
    <property type="project" value="UniProtKB-ARBA"/>
</dbReference>
<dbReference type="SUPFAM" id="SSF53098">
    <property type="entry name" value="Ribonuclease H-like"/>
    <property type="match status" value="1"/>
</dbReference>
<evidence type="ECO:0000256" key="4">
    <source>
        <dbReference type="ARBA" id="ARBA00022695"/>
    </source>
</evidence>
<evidence type="ECO:0000256" key="9">
    <source>
        <dbReference type="ARBA" id="ARBA00022932"/>
    </source>
</evidence>
<feature type="domain" description="DNA-directed DNA polymerase family B exonuclease" evidence="15">
    <location>
        <begin position="514"/>
        <end position="747"/>
    </location>
</feature>
<dbReference type="PROSITE" id="PS00116">
    <property type="entry name" value="DNA_POLYMERASE_B"/>
    <property type="match status" value="1"/>
</dbReference>
<evidence type="ECO:0000259" key="15">
    <source>
        <dbReference type="Pfam" id="PF03104"/>
    </source>
</evidence>
<dbReference type="NCBIfam" id="TIGR00592">
    <property type="entry name" value="pol2"/>
    <property type="match status" value="1"/>
</dbReference>
<dbReference type="CDD" id="cd05532">
    <property type="entry name" value="POLBc_alpha"/>
    <property type="match status" value="1"/>
</dbReference>
<dbReference type="Pfam" id="PF08996">
    <property type="entry name" value="zf-DNA_Pol"/>
    <property type="match status" value="1"/>
</dbReference>
<dbReference type="SUPFAM" id="SSF90234">
    <property type="entry name" value="Zinc finger domain of DNA polymerase-alpha"/>
    <property type="match status" value="1"/>
</dbReference>
<dbReference type="EMBL" id="WJQU01000002">
    <property type="protein sequence ID" value="KAJ6642049.1"/>
    <property type="molecule type" value="Genomic_DNA"/>
</dbReference>
<evidence type="ECO:0000256" key="5">
    <source>
        <dbReference type="ARBA" id="ARBA00022705"/>
    </source>
</evidence>
<feature type="region of interest" description="Disordered" evidence="13">
    <location>
        <begin position="268"/>
        <end position="326"/>
    </location>
</feature>
<evidence type="ECO:0000256" key="7">
    <source>
        <dbReference type="ARBA" id="ARBA00022771"/>
    </source>
</evidence>
<evidence type="ECO:0000259" key="16">
    <source>
        <dbReference type="Pfam" id="PF08996"/>
    </source>
</evidence>
<evidence type="ECO:0000259" key="14">
    <source>
        <dbReference type="Pfam" id="PF00136"/>
    </source>
</evidence>
<keyword evidence="11" id="KW-0539">Nucleus</keyword>
<evidence type="ECO:0000256" key="2">
    <source>
        <dbReference type="ARBA" id="ARBA00005755"/>
    </source>
</evidence>
<evidence type="ECO:0000313" key="18">
    <source>
        <dbReference type="EMBL" id="KAJ6642049.1"/>
    </source>
</evidence>
<evidence type="ECO:0000256" key="8">
    <source>
        <dbReference type="ARBA" id="ARBA00022833"/>
    </source>
</evidence>
<evidence type="ECO:0000256" key="12">
    <source>
        <dbReference type="RuleBase" id="RU000442"/>
    </source>
</evidence>
<dbReference type="InterPro" id="IPR036397">
    <property type="entry name" value="RNaseH_sf"/>
</dbReference>
<comment type="caution">
    <text evidence="18">The sequence shown here is derived from an EMBL/GenBank/DDBJ whole genome shotgun (WGS) entry which is preliminary data.</text>
</comment>
<dbReference type="GO" id="GO:0000166">
    <property type="term" value="F:nucleotide binding"/>
    <property type="evidence" value="ECO:0007669"/>
    <property type="project" value="InterPro"/>
</dbReference>
<reference evidence="18" key="1">
    <citation type="submission" date="2022-07" db="EMBL/GenBank/DDBJ databases">
        <authorList>
            <person name="Trinca V."/>
            <person name="Uliana J.V.C."/>
            <person name="Torres T.T."/>
            <person name="Ward R.J."/>
            <person name="Monesi N."/>
        </authorList>
    </citation>
    <scope>NUCLEOTIDE SEQUENCE</scope>
    <source>
        <strain evidence="18">HSMRA1968</strain>
        <tissue evidence="18">Whole embryos</tissue>
    </source>
</reference>
<keyword evidence="9 12" id="KW-0239">DNA-directed DNA polymerase</keyword>
<organism evidence="18 19">
    <name type="scientific">Pseudolycoriella hygida</name>
    <dbReference type="NCBI Taxonomy" id="35572"/>
    <lineage>
        <taxon>Eukaryota</taxon>
        <taxon>Metazoa</taxon>
        <taxon>Ecdysozoa</taxon>
        <taxon>Arthropoda</taxon>
        <taxon>Hexapoda</taxon>
        <taxon>Insecta</taxon>
        <taxon>Pterygota</taxon>
        <taxon>Neoptera</taxon>
        <taxon>Endopterygota</taxon>
        <taxon>Diptera</taxon>
        <taxon>Nematocera</taxon>
        <taxon>Sciaroidea</taxon>
        <taxon>Sciaridae</taxon>
        <taxon>Pseudolycoriella</taxon>
    </lineage>
</organism>
<keyword evidence="3 12" id="KW-0808">Transferase</keyword>
<name>A0A9Q0N1V4_9DIPT</name>
<keyword evidence="6" id="KW-0479">Metal-binding</keyword>
<comment type="similarity">
    <text evidence="2 12">Belongs to the DNA polymerase type-B family.</text>
</comment>
<dbReference type="Gene3D" id="3.90.1600.10">
    <property type="entry name" value="Palm domain of DNA polymerase"/>
    <property type="match status" value="1"/>
</dbReference>